<dbReference type="InterPro" id="IPR017452">
    <property type="entry name" value="GPCR_Rhodpsn_7TM"/>
</dbReference>
<dbReference type="Gene3D" id="1.20.1070.10">
    <property type="entry name" value="Rhodopsin 7-helix transmembrane proteins"/>
    <property type="match status" value="1"/>
</dbReference>
<keyword evidence="4 5" id="KW-0472">Membrane</keyword>
<dbReference type="PANTHER" id="PTHR46641:SF18">
    <property type="entry name" value="G-PROTEIN COUPLED RECEPTORS FAMILY 1 PROFILE DOMAIN-CONTAINING PROTEIN"/>
    <property type="match status" value="1"/>
</dbReference>
<evidence type="ECO:0000256" key="2">
    <source>
        <dbReference type="ARBA" id="ARBA00022692"/>
    </source>
</evidence>
<dbReference type="Proteomes" id="UP000678393">
    <property type="component" value="Unassembled WGS sequence"/>
</dbReference>
<sequence length="339" mass="38511">MFIMKNVTNNDISLPGIVNESQYNTVLIFICAGFTIFAFFGIISNAVNIKTFFAMGLKDSVTVSFLALSVFDLTYLISTCCFTIALAFSLIEKDYFKHFPIEPYGVYILFGHVLILINVTNTLTTTFLAVARCMCVAKPLHFKHSFTVKRTVVIMTGFAVFAVAIYTPLLANMGMVPRLDPKTNTSRPMLWLSPYRDSVKNVVWTLIQTLLPVVTDLSLRTAFRFRKASQISVCDREVSNAKGKTDSSNDTSDKLSGKDIRVVKQVTFISLVYIMCNTPKVVTSIVSLIEVEFSLRQRYNNLYLCFNYFRMNFEIFNASINTFIYYAYNTKFKTTLSRQ</sequence>
<proteinExistence type="predicted"/>
<dbReference type="InterPro" id="IPR052954">
    <property type="entry name" value="GPCR-Ligand_Int"/>
</dbReference>
<dbReference type="EMBL" id="CAJHNH020003201">
    <property type="protein sequence ID" value="CAG5128753.1"/>
    <property type="molecule type" value="Genomic_DNA"/>
</dbReference>
<evidence type="ECO:0000256" key="3">
    <source>
        <dbReference type="ARBA" id="ARBA00022989"/>
    </source>
</evidence>
<evidence type="ECO:0000256" key="5">
    <source>
        <dbReference type="SAM" id="Phobius"/>
    </source>
</evidence>
<evidence type="ECO:0000256" key="4">
    <source>
        <dbReference type="ARBA" id="ARBA00023136"/>
    </source>
</evidence>
<feature type="transmembrane region" description="Helical" evidence="5">
    <location>
        <begin position="152"/>
        <end position="171"/>
    </location>
</feature>
<evidence type="ECO:0000313" key="8">
    <source>
        <dbReference type="Proteomes" id="UP000678393"/>
    </source>
</evidence>
<evidence type="ECO:0000259" key="6">
    <source>
        <dbReference type="PROSITE" id="PS50262"/>
    </source>
</evidence>
<comment type="subcellular location">
    <subcellularLocation>
        <location evidence="1">Membrane</location>
    </subcellularLocation>
</comment>
<name>A0A8S3ZH39_9EUPU</name>
<keyword evidence="3 5" id="KW-1133">Transmembrane helix</keyword>
<dbReference type="PROSITE" id="PS50262">
    <property type="entry name" value="G_PROTEIN_RECEP_F1_2"/>
    <property type="match status" value="1"/>
</dbReference>
<accession>A0A8S3ZH39</accession>
<keyword evidence="2 5" id="KW-0812">Transmembrane</keyword>
<dbReference type="GO" id="GO:0016020">
    <property type="term" value="C:membrane"/>
    <property type="evidence" value="ECO:0007669"/>
    <property type="project" value="UniProtKB-SubCell"/>
</dbReference>
<feature type="transmembrane region" description="Helical" evidence="5">
    <location>
        <begin position="61"/>
        <end position="88"/>
    </location>
</feature>
<dbReference type="PANTHER" id="PTHR46641">
    <property type="entry name" value="FMRFAMIDE RECEPTOR-RELATED"/>
    <property type="match status" value="1"/>
</dbReference>
<feature type="transmembrane region" description="Helical" evidence="5">
    <location>
        <begin position="26"/>
        <end position="49"/>
    </location>
</feature>
<keyword evidence="8" id="KW-1185">Reference proteome</keyword>
<evidence type="ECO:0000313" key="7">
    <source>
        <dbReference type="EMBL" id="CAG5128753.1"/>
    </source>
</evidence>
<protein>
    <recommendedName>
        <fullName evidence="6">G-protein coupled receptors family 1 profile domain-containing protein</fullName>
    </recommendedName>
</protein>
<dbReference type="OrthoDB" id="6088752at2759"/>
<feature type="transmembrane region" description="Helical" evidence="5">
    <location>
        <begin position="108"/>
        <end position="131"/>
    </location>
</feature>
<evidence type="ECO:0000256" key="1">
    <source>
        <dbReference type="ARBA" id="ARBA00004370"/>
    </source>
</evidence>
<gene>
    <name evidence="7" type="ORF">CUNI_LOCUS14311</name>
</gene>
<dbReference type="SUPFAM" id="SSF81321">
    <property type="entry name" value="Family A G protein-coupled receptor-like"/>
    <property type="match status" value="1"/>
</dbReference>
<feature type="transmembrane region" description="Helical" evidence="5">
    <location>
        <begin position="202"/>
        <end position="219"/>
    </location>
</feature>
<reference evidence="7" key="1">
    <citation type="submission" date="2021-04" db="EMBL/GenBank/DDBJ databases">
        <authorList>
            <consortium name="Molecular Ecology Group"/>
        </authorList>
    </citation>
    <scope>NUCLEOTIDE SEQUENCE</scope>
</reference>
<feature type="domain" description="G-protein coupled receptors family 1 profile" evidence="6">
    <location>
        <begin position="44"/>
        <end position="325"/>
    </location>
</feature>
<organism evidence="7 8">
    <name type="scientific">Candidula unifasciata</name>
    <dbReference type="NCBI Taxonomy" id="100452"/>
    <lineage>
        <taxon>Eukaryota</taxon>
        <taxon>Metazoa</taxon>
        <taxon>Spiralia</taxon>
        <taxon>Lophotrochozoa</taxon>
        <taxon>Mollusca</taxon>
        <taxon>Gastropoda</taxon>
        <taxon>Heterobranchia</taxon>
        <taxon>Euthyneura</taxon>
        <taxon>Panpulmonata</taxon>
        <taxon>Eupulmonata</taxon>
        <taxon>Stylommatophora</taxon>
        <taxon>Helicina</taxon>
        <taxon>Helicoidea</taxon>
        <taxon>Geomitridae</taxon>
        <taxon>Candidula</taxon>
    </lineage>
</organism>
<dbReference type="AlphaFoldDB" id="A0A8S3ZH39"/>
<comment type="caution">
    <text evidence="7">The sequence shown here is derived from an EMBL/GenBank/DDBJ whole genome shotgun (WGS) entry which is preliminary data.</text>
</comment>